<accession>A0A069AHT6</accession>
<dbReference type="InterPro" id="IPR052531">
    <property type="entry name" value="CarD-like_regulator"/>
</dbReference>
<sequence length="178" mass="20750">MSKLFFLLRMVMFLFKIDDYIMYGMTGVCKVMDITNERFTNGIKKEYYVLSPIYSNNTVIKIPVDNEKVPMRKLLSKINVLSLINDIPNMDTSWIDNEKLRSEQFKKILRGGKCEELIKLVRSIDNNREYVKSIGKKTHQADDNIMKEAERLLNEEFATILDISPNEVSSYISSHIPQ</sequence>
<name>A0A069AHT6_CLODI</name>
<dbReference type="EMBL" id="LK933349">
    <property type="protein sequence ID" value="CDT71371.1"/>
    <property type="molecule type" value="Genomic_DNA"/>
</dbReference>
<dbReference type="Gene3D" id="2.40.10.170">
    <property type="match status" value="1"/>
</dbReference>
<evidence type="ECO:0000313" key="3">
    <source>
        <dbReference type="EMBL" id="CDS89472.1"/>
    </source>
</evidence>
<dbReference type="SMART" id="SM01058">
    <property type="entry name" value="CarD_TRCF"/>
    <property type="match status" value="1"/>
</dbReference>
<dbReference type="PANTHER" id="PTHR38447:SF1">
    <property type="entry name" value="RNA POLYMERASE-BINDING TRANSCRIPTION FACTOR CARD"/>
    <property type="match status" value="1"/>
</dbReference>
<organism evidence="2">
    <name type="scientific">Clostridioides difficile</name>
    <name type="common">Peptoclostridium difficile</name>
    <dbReference type="NCBI Taxonomy" id="1496"/>
    <lineage>
        <taxon>Bacteria</taxon>
        <taxon>Bacillati</taxon>
        <taxon>Bacillota</taxon>
        <taxon>Clostridia</taxon>
        <taxon>Peptostreptococcales</taxon>
        <taxon>Peptostreptococcaceae</taxon>
        <taxon>Clostridioides</taxon>
    </lineage>
</organism>
<reference evidence="2" key="1">
    <citation type="submission" date="2014-07" db="EMBL/GenBank/DDBJ databases">
        <authorList>
            <person name="Monot Marc"/>
        </authorList>
    </citation>
    <scope>NUCLEOTIDE SEQUENCE</scope>
    <source>
        <strain evidence="4">7032989</strain>
        <strain evidence="3">7032994</strain>
    </source>
</reference>
<dbReference type="Gene3D" id="1.20.58.1290">
    <property type="entry name" value="CarD-like, C-terminal domain"/>
    <property type="match status" value="1"/>
</dbReference>
<dbReference type="InterPro" id="IPR036101">
    <property type="entry name" value="CarD-like/TRCF_RID_sf"/>
</dbReference>
<evidence type="ECO:0000313" key="2">
    <source>
        <dbReference type="EMBL" id="CDS88844.1"/>
    </source>
</evidence>
<dbReference type="AlphaFoldDB" id="A0A069AHT6"/>
<evidence type="ECO:0000259" key="1">
    <source>
        <dbReference type="SMART" id="SM01058"/>
    </source>
</evidence>
<proteinExistence type="predicted"/>
<evidence type="ECO:0000313" key="4">
    <source>
        <dbReference type="EMBL" id="CDT71371.1"/>
    </source>
</evidence>
<dbReference type="EMBL" id="LK932525">
    <property type="protein sequence ID" value="CDS88844.1"/>
    <property type="molecule type" value="Genomic_DNA"/>
</dbReference>
<dbReference type="InterPro" id="IPR003711">
    <property type="entry name" value="CarD-like/TRCF_RID"/>
</dbReference>
<protein>
    <submittedName>
        <fullName evidence="3">CarD-like protein</fullName>
    </submittedName>
    <submittedName>
        <fullName evidence="2">Transcriptional regulator, CarD family</fullName>
    </submittedName>
</protein>
<dbReference type="GO" id="GO:0009303">
    <property type="term" value="P:rRNA transcription"/>
    <property type="evidence" value="ECO:0007669"/>
    <property type="project" value="TreeGrafter"/>
</dbReference>
<dbReference type="InterPro" id="IPR042215">
    <property type="entry name" value="CarD-like_C"/>
</dbReference>
<dbReference type="EMBL" id="LK932411">
    <property type="protein sequence ID" value="CDS89472.1"/>
    <property type="molecule type" value="Genomic_DNA"/>
</dbReference>
<gene>
    <name evidence="4" type="ORF">BN1095_650063</name>
    <name evidence="2" type="ORF">BN1096_700199</name>
    <name evidence="3" type="ORF">BN1097_710199</name>
</gene>
<dbReference type="PANTHER" id="PTHR38447">
    <property type="entry name" value="TRANSCRIPTION FACTOR YDEB-RELATED"/>
    <property type="match status" value="1"/>
</dbReference>
<dbReference type="SUPFAM" id="SSF141259">
    <property type="entry name" value="CarD-like"/>
    <property type="match status" value="1"/>
</dbReference>
<feature type="domain" description="CarD-like/TRCF RNAP-interacting" evidence="1">
    <location>
        <begin position="14"/>
        <end position="125"/>
    </location>
</feature>
<dbReference type="Pfam" id="PF02559">
    <property type="entry name" value="CarD_TRCF_RID"/>
    <property type="match status" value="1"/>
</dbReference>